<evidence type="ECO:0000313" key="2">
    <source>
        <dbReference type="Proteomes" id="UP001458946"/>
    </source>
</evidence>
<dbReference type="RefSeq" id="WP_353541650.1">
    <property type="nucleotide sequence ID" value="NZ_BAABRN010000012.1"/>
</dbReference>
<sequence length="55" mass="5847">MSPNASQGRGIYVLHLSPQEGHHLSSFVSDFVSALAHGWSGFFDASAQPAPAHLE</sequence>
<organism evidence="1 2">
    <name type="scientific">Deinococcus xinjiangensis</name>
    <dbReference type="NCBI Taxonomy" id="457454"/>
    <lineage>
        <taxon>Bacteria</taxon>
        <taxon>Thermotogati</taxon>
        <taxon>Deinococcota</taxon>
        <taxon>Deinococci</taxon>
        <taxon>Deinococcales</taxon>
        <taxon>Deinococcaceae</taxon>
        <taxon>Deinococcus</taxon>
    </lineage>
</organism>
<proteinExistence type="predicted"/>
<evidence type="ECO:0000313" key="1">
    <source>
        <dbReference type="EMBL" id="GAA5501683.1"/>
    </source>
</evidence>
<reference evidence="1 2" key="1">
    <citation type="submission" date="2024-02" db="EMBL/GenBank/DDBJ databases">
        <title>Deinococcus xinjiangensis NBRC 107630.</title>
        <authorList>
            <person name="Ichikawa N."/>
            <person name="Katano-Makiyama Y."/>
            <person name="Hidaka K."/>
        </authorList>
    </citation>
    <scope>NUCLEOTIDE SEQUENCE [LARGE SCALE GENOMIC DNA]</scope>
    <source>
        <strain evidence="1 2">NBRC 107630</strain>
    </source>
</reference>
<comment type="caution">
    <text evidence="1">The sequence shown here is derived from an EMBL/GenBank/DDBJ whole genome shotgun (WGS) entry which is preliminary data.</text>
</comment>
<accession>A0ABP9VEC7</accession>
<keyword evidence="2" id="KW-1185">Reference proteome</keyword>
<gene>
    <name evidence="1" type="ORF">Dxin01_01420</name>
</gene>
<protein>
    <submittedName>
        <fullName evidence="1">Uncharacterized protein</fullName>
    </submittedName>
</protein>
<name>A0ABP9VEC7_9DEIO</name>
<dbReference type="EMBL" id="BAABRN010000012">
    <property type="protein sequence ID" value="GAA5501683.1"/>
    <property type="molecule type" value="Genomic_DNA"/>
</dbReference>
<dbReference type="Proteomes" id="UP001458946">
    <property type="component" value="Unassembled WGS sequence"/>
</dbReference>